<evidence type="ECO:0000313" key="1">
    <source>
        <dbReference type="EMBL" id="CAI9731495.1"/>
    </source>
</evidence>
<dbReference type="EMBL" id="OX597825">
    <property type="protein sequence ID" value="CAI9731495.1"/>
    <property type="molecule type" value="Genomic_DNA"/>
</dbReference>
<sequence length="97" mass="11660">MDGTERDKEVHYKNQLKLKAKRKLKRKSGINNKTRYRIHKRNQARLEWKAAEIFCEKRLNVKEEYRRLNGCANFINCDKEYLNVVVGQYQYFGPAAH</sequence>
<name>A0AA36FB64_OCTVU</name>
<dbReference type="Proteomes" id="UP001162480">
    <property type="component" value="Chromosome 12"/>
</dbReference>
<dbReference type="AlphaFoldDB" id="A0AA36FB64"/>
<evidence type="ECO:0000313" key="2">
    <source>
        <dbReference type="Proteomes" id="UP001162480"/>
    </source>
</evidence>
<gene>
    <name evidence="1" type="ORF">OCTVUL_1B012974</name>
</gene>
<keyword evidence="2" id="KW-1185">Reference proteome</keyword>
<proteinExistence type="predicted"/>
<accession>A0AA36FB64</accession>
<protein>
    <submittedName>
        <fullName evidence="1">Uncharacterized protein</fullName>
    </submittedName>
</protein>
<reference evidence="1" key="1">
    <citation type="submission" date="2023-08" db="EMBL/GenBank/DDBJ databases">
        <authorList>
            <person name="Alioto T."/>
            <person name="Alioto T."/>
            <person name="Gomez Garrido J."/>
        </authorList>
    </citation>
    <scope>NUCLEOTIDE SEQUENCE</scope>
</reference>
<organism evidence="1 2">
    <name type="scientific">Octopus vulgaris</name>
    <name type="common">Common octopus</name>
    <dbReference type="NCBI Taxonomy" id="6645"/>
    <lineage>
        <taxon>Eukaryota</taxon>
        <taxon>Metazoa</taxon>
        <taxon>Spiralia</taxon>
        <taxon>Lophotrochozoa</taxon>
        <taxon>Mollusca</taxon>
        <taxon>Cephalopoda</taxon>
        <taxon>Coleoidea</taxon>
        <taxon>Octopodiformes</taxon>
        <taxon>Octopoda</taxon>
        <taxon>Incirrata</taxon>
        <taxon>Octopodidae</taxon>
        <taxon>Octopus</taxon>
    </lineage>
</organism>